<reference evidence="2 3" key="1">
    <citation type="submission" date="2021-06" db="EMBL/GenBank/DDBJ databases">
        <title>Caerostris extrusa draft genome.</title>
        <authorList>
            <person name="Kono N."/>
            <person name="Arakawa K."/>
        </authorList>
    </citation>
    <scope>NUCLEOTIDE SEQUENCE [LARGE SCALE GENOMIC DNA]</scope>
</reference>
<comment type="caution">
    <text evidence="2">The sequence shown here is derived from an EMBL/GenBank/DDBJ whole genome shotgun (WGS) entry which is preliminary data.</text>
</comment>
<keyword evidence="3" id="KW-1185">Reference proteome</keyword>
<gene>
    <name evidence="2" type="ORF">CEXT_668431</name>
</gene>
<proteinExistence type="predicted"/>
<evidence type="ECO:0000256" key="1">
    <source>
        <dbReference type="SAM" id="MobiDB-lite"/>
    </source>
</evidence>
<organism evidence="2 3">
    <name type="scientific">Caerostris extrusa</name>
    <name type="common">Bark spider</name>
    <name type="synonym">Caerostris bankana</name>
    <dbReference type="NCBI Taxonomy" id="172846"/>
    <lineage>
        <taxon>Eukaryota</taxon>
        <taxon>Metazoa</taxon>
        <taxon>Ecdysozoa</taxon>
        <taxon>Arthropoda</taxon>
        <taxon>Chelicerata</taxon>
        <taxon>Arachnida</taxon>
        <taxon>Araneae</taxon>
        <taxon>Araneomorphae</taxon>
        <taxon>Entelegynae</taxon>
        <taxon>Araneoidea</taxon>
        <taxon>Araneidae</taxon>
        <taxon>Caerostris</taxon>
    </lineage>
</organism>
<name>A0AAV4UBG2_CAEEX</name>
<evidence type="ECO:0000313" key="3">
    <source>
        <dbReference type="Proteomes" id="UP001054945"/>
    </source>
</evidence>
<accession>A0AAV4UBG2</accession>
<feature type="compositionally biased region" description="Basic and acidic residues" evidence="1">
    <location>
        <begin position="1"/>
        <end position="11"/>
    </location>
</feature>
<feature type="compositionally biased region" description="Polar residues" evidence="1">
    <location>
        <begin position="12"/>
        <end position="33"/>
    </location>
</feature>
<feature type="region of interest" description="Disordered" evidence="1">
    <location>
        <begin position="117"/>
        <end position="136"/>
    </location>
</feature>
<dbReference type="Proteomes" id="UP001054945">
    <property type="component" value="Unassembled WGS sequence"/>
</dbReference>
<dbReference type="AlphaFoldDB" id="A0AAV4UBG2"/>
<dbReference type="EMBL" id="BPLR01012603">
    <property type="protein sequence ID" value="GIY55086.1"/>
    <property type="molecule type" value="Genomic_DNA"/>
</dbReference>
<feature type="region of interest" description="Disordered" evidence="1">
    <location>
        <begin position="1"/>
        <end position="34"/>
    </location>
</feature>
<evidence type="ECO:0000313" key="2">
    <source>
        <dbReference type="EMBL" id="GIY55086.1"/>
    </source>
</evidence>
<sequence length="151" mass="17464">MCRTSDAHSAEKSCSSEQNGDSFPQRTGSLSSTRELRGEKRSLELIKFLKLVKYLWLFWNSSPLEENQRIIHKSHWKLQDRTPLANNYCPLIEEPKSTFDFFQFICRTSDAHSAEKSCSSEQNGDLFPQRTGSLSSTRETLRIKKKKFPVN</sequence>
<protein>
    <submittedName>
        <fullName evidence="2">Uncharacterized protein</fullName>
    </submittedName>
</protein>